<name>A0AAD0AEL1_FAUOS</name>
<proteinExistence type="predicted"/>
<organism evidence="1">
    <name type="scientific">Faucicola osloensis</name>
    <name type="common">Moraxella osloensis</name>
    <dbReference type="NCBI Taxonomy" id="34062"/>
    <lineage>
        <taxon>Bacteria</taxon>
        <taxon>Pseudomonadati</taxon>
        <taxon>Pseudomonadota</taxon>
        <taxon>Gammaproteobacteria</taxon>
        <taxon>Moraxellales</taxon>
        <taxon>Moraxellaceae</taxon>
        <taxon>Faucicola</taxon>
    </lineage>
</organism>
<reference evidence="1" key="1">
    <citation type="submission" date="2017-11" db="EMBL/GenBank/DDBJ databases">
        <title>Complete Genome Sequence from Moraxella oslensis YHS isolated from human skin.</title>
        <authorList>
            <person name="Lee K."/>
            <person name="Lim J.Y."/>
            <person name="Hwang I."/>
        </authorList>
    </citation>
    <scope>NUCLEOTIDE SEQUENCE</scope>
    <source>
        <strain evidence="1">YHS</strain>
    </source>
</reference>
<evidence type="ECO:0000313" key="1">
    <source>
        <dbReference type="EMBL" id="ATQ83626.1"/>
    </source>
</evidence>
<sequence>MHQQFSFFAAIKTSKRLVNKRRATKRLSLRSAAAVIGSALALGGCASTTGSGVMDANSTIGTANNVGMAIFKAAVNQQCQTQLQNNQYWRLGSVLMTSDKQAEVASNVCSCVSEKAPQSVTIVDLTTAAVDPTARNVIVARAVSNTLQQCVGEFVK</sequence>
<gene>
    <name evidence="1" type="ORF">YHS_07200</name>
</gene>
<accession>A0AAD0AEL1</accession>
<dbReference type="EMBL" id="CP024176">
    <property type="protein sequence ID" value="ATQ83626.1"/>
    <property type="molecule type" value="Genomic_DNA"/>
</dbReference>
<dbReference type="AlphaFoldDB" id="A0AAD0AEL1"/>
<protein>
    <submittedName>
        <fullName evidence="1">Uncharacterized protein</fullName>
    </submittedName>
</protein>